<dbReference type="GO" id="GO:0080030">
    <property type="term" value="F:methyl indole-3-acetate esterase activity"/>
    <property type="evidence" value="ECO:0007669"/>
    <property type="project" value="TreeGrafter"/>
</dbReference>
<dbReference type="STRING" id="52838.A0A4S8J8V0"/>
<evidence type="ECO:0000259" key="1">
    <source>
        <dbReference type="Pfam" id="PF12697"/>
    </source>
</evidence>
<sequence>MEGATTRKQHFVLVHGIGHGAWCWYKLVVLLRLSGHRVTTLDLAASGVHPQRLDELESFADYSRPLMELMAAIPPHERVVLVGHSYGGVNLALAMEKFPEKILVAVFATALMPSPSNSVASIAEEFFKGHPLEAYMDSTLEVSDDQRGFSLAFGSNYLSTRLYQLTPPEDTELANVLLRPGSFFFDDLSNNMALTEANYGSVRRAFIVCKQDKAMMEDYQRWLIKRSPGAEVKEIDGADHMVMLSKPRELCDLLLEIAEEYK</sequence>
<gene>
    <name evidence="2" type="ORF">C4D60_Mb03t08730</name>
</gene>
<feature type="domain" description="AB hydrolase-1" evidence="1">
    <location>
        <begin position="11"/>
        <end position="252"/>
    </location>
</feature>
<dbReference type="GO" id="GO:0080032">
    <property type="term" value="F:methyl jasmonate esterase activity"/>
    <property type="evidence" value="ECO:0007669"/>
    <property type="project" value="TreeGrafter"/>
</dbReference>
<comment type="caution">
    <text evidence="2">The sequence shown here is derived from an EMBL/GenBank/DDBJ whole genome shotgun (WGS) entry which is preliminary data.</text>
</comment>
<name>A0A4S8J8V0_MUSBA</name>
<reference evidence="2 3" key="1">
    <citation type="journal article" date="2019" name="Nat. Plants">
        <title>Genome sequencing of Musa balbisiana reveals subgenome evolution and function divergence in polyploid bananas.</title>
        <authorList>
            <person name="Yao X."/>
        </authorList>
    </citation>
    <scope>NUCLEOTIDE SEQUENCE [LARGE SCALE GENOMIC DNA]</scope>
    <source>
        <strain evidence="3">cv. DH-PKW</strain>
        <tissue evidence="2">Leaves</tissue>
    </source>
</reference>
<dbReference type="Gene3D" id="3.40.50.1820">
    <property type="entry name" value="alpha/beta hydrolase"/>
    <property type="match status" value="1"/>
</dbReference>
<dbReference type="AlphaFoldDB" id="A0A4S8J8V0"/>
<dbReference type="GO" id="GO:0080031">
    <property type="term" value="F:methyl salicylate esterase activity"/>
    <property type="evidence" value="ECO:0007669"/>
    <property type="project" value="TreeGrafter"/>
</dbReference>
<dbReference type="PANTHER" id="PTHR10992:SF943">
    <property type="entry name" value="METHYLESTERASE 10"/>
    <property type="match status" value="1"/>
</dbReference>
<accession>A0A4S8J8V0</accession>
<dbReference type="Pfam" id="PF12697">
    <property type="entry name" value="Abhydrolase_6"/>
    <property type="match status" value="1"/>
</dbReference>
<organism evidence="2 3">
    <name type="scientific">Musa balbisiana</name>
    <name type="common">Banana</name>
    <dbReference type="NCBI Taxonomy" id="52838"/>
    <lineage>
        <taxon>Eukaryota</taxon>
        <taxon>Viridiplantae</taxon>
        <taxon>Streptophyta</taxon>
        <taxon>Embryophyta</taxon>
        <taxon>Tracheophyta</taxon>
        <taxon>Spermatophyta</taxon>
        <taxon>Magnoliopsida</taxon>
        <taxon>Liliopsida</taxon>
        <taxon>Zingiberales</taxon>
        <taxon>Musaceae</taxon>
        <taxon>Musa</taxon>
    </lineage>
</organism>
<dbReference type="FunFam" id="3.40.50.1820:FF:000051">
    <property type="entry name" value="(S)-hydroxynitrile lyase"/>
    <property type="match status" value="1"/>
</dbReference>
<dbReference type="PANTHER" id="PTHR10992">
    <property type="entry name" value="METHYLESTERASE FAMILY MEMBER"/>
    <property type="match status" value="1"/>
</dbReference>
<evidence type="ECO:0000313" key="2">
    <source>
        <dbReference type="EMBL" id="THU57925.1"/>
    </source>
</evidence>
<protein>
    <recommendedName>
        <fullName evidence="1">AB hydrolase-1 domain-containing protein</fullName>
    </recommendedName>
</protein>
<dbReference type="SUPFAM" id="SSF53474">
    <property type="entry name" value="alpha/beta-Hydrolases"/>
    <property type="match status" value="1"/>
</dbReference>
<dbReference type="InterPro" id="IPR029058">
    <property type="entry name" value="AB_hydrolase_fold"/>
</dbReference>
<keyword evidence="3" id="KW-1185">Reference proteome</keyword>
<proteinExistence type="predicted"/>
<dbReference type="GO" id="GO:0009694">
    <property type="term" value="P:jasmonic acid metabolic process"/>
    <property type="evidence" value="ECO:0007669"/>
    <property type="project" value="TreeGrafter"/>
</dbReference>
<dbReference type="InterPro" id="IPR045889">
    <property type="entry name" value="MES/HNL"/>
</dbReference>
<dbReference type="InterPro" id="IPR000073">
    <property type="entry name" value="AB_hydrolase_1"/>
</dbReference>
<dbReference type="Proteomes" id="UP000317650">
    <property type="component" value="Chromosome 3"/>
</dbReference>
<dbReference type="EMBL" id="PYDT01000006">
    <property type="protein sequence ID" value="THU57925.1"/>
    <property type="molecule type" value="Genomic_DNA"/>
</dbReference>
<evidence type="ECO:0000313" key="3">
    <source>
        <dbReference type="Proteomes" id="UP000317650"/>
    </source>
</evidence>
<dbReference type="GO" id="GO:0009696">
    <property type="term" value="P:salicylic acid metabolic process"/>
    <property type="evidence" value="ECO:0007669"/>
    <property type="project" value="TreeGrafter"/>
</dbReference>